<dbReference type="VEuPathDB" id="FungiDB:FUN_015329"/>
<gene>
    <name evidence="2" type="ORF">RhiirA5_384689</name>
</gene>
<dbReference type="VEuPathDB" id="FungiDB:FUN_006154"/>
<dbReference type="Proteomes" id="UP000232722">
    <property type="component" value="Unassembled WGS sequence"/>
</dbReference>
<proteinExistence type="predicted"/>
<dbReference type="Gene3D" id="3.30.420.10">
    <property type="entry name" value="Ribonuclease H-like superfamily/Ribonuclease H"/>
    <property type="match status" value="1"/>
</dbReference>
<feature type="non-terminal residue" evidence="2">
    <location>
        <position position="1"/>
    </location>
</feature>
<dbReference type="AlphaFoldDB" id="A0A2N0NS43"/>
<dbReference type="Pfam" id="PF00075">
    <property type="entry name" value="RNase_H"/>
    <property type="match status" value="1"/>
</dbReference>
<dbReference type="EMBL" id="LLXJ01003225">
    <property type="protein sequence ID" value="PKB97396.1"/>
    <property type="molecule type" value="Genomic_DNA"/>
</dbReference>
<dbReference type="GO" id="GO:0004523">
    <property type="term" value="F:RNA-DNA hybrid ribonuclease activity"/>
    <property type="evidence" value="ECO:0007669"/>
    <property type="project" value="InterPro"/>
</dbReference>
<dbReference type="VEuPathDB" id="FungiDB:RhiirA1_477706"/>
<comment type="caution">
    <text evidence="2">The sequence shown here is derived from an EMBL/GenBank/DDBJ whole genome shotgun (WGS) entry which is preliminary data.</text>
</comment>
<dbReference type="InterPro" id="IPR012337">
    <property type="entry name" value="RNaseH-like_sf"/>
</dbReference>
<dbReference type="PROSITE" id="PS50879">
    <property type="entry name" value="RNASE_H_1"/>
    <property type="match status" value="1"/>
</dbReference>
<dbReference type="VEuPathDB" id="FungiDB:RhiirA1_481512"/>
<evidence type="ECO:0000313" key="2">
    <source>
        <dbReference type="EMBL" id="PKB97396.1"/>
    </source>
</evidence>
<organism evidence="2 3">
    <name type="scientific">Rhizophagus irregularis</name>
    <dbReference type="NCBI Taxonomy" id="588596"/>
    <lineage>
        <taxon>Eukaryota</taxon>
        <taxon>Fungi</taxon>
        <taxon>Fungi incertae sedis</taxon>
        <taxon>Mucoromycota</taxon>
        <taxon>Glomeromycotina</taxon>
        <taxon>Glomeromycetes</taxon>
        <taxon>Glomerales</taxon>
        <taxon>Glomeraceae</taxon>
        <taxon>Rhizophagus</taxon>
    </lineage>
</organism>
<dbReference type="InterPro" id="IPR005135">
    <property type="entry name" value="Endo/exonuclease/phosphatase"/>
</dbReference>
<protein>
    <recommendedName>
        <fullName evidence="1">RNase H type-1 domain-containing protein</fullName>
    </recommendedName>
</protein>
<reference evidence="2 3" key="2">
    <citation type="submission" date="2017-09" db="EMBL/GenBank/DDBJ databases">
        <title>Extensive intraspecific genome diversity in a model arbuscular mycorrhizal fungus.</title>
        <authorList>
            <person name="Chen E.C."/>
            <person name="Morin E."/>
            <person name="Beaudet D."/>
            <person name="Noel J."/>
            <person name="Ndikumana S."/>
            <person name="Charron P."/>
            <person name="St-Onge C."/>
            <person name="Giorgi J."/>
            <person name="Grigoriev I.V."/>
            <person name="Roux C."/>
            <person name="Martin F.M."/>
            <person name="Corradi N."/>
        </authorList>
    </citation>
    <scope>NUCLEOTIDE SEQUENCE [LARGE SCALE GENOMIC DNA]</scope>
    <source>
        <strain evidence="2 3">A5</strain>
    </source>
</reference>
<sequence length="1081" mass="123033">TKISIISVYIPPYHSIHYKERDAIFAQLNLWLDKARSNNYHVIILGDFNADTNSHSHHLPQHHLKILRSLSSQYFTDHQSHISSISGPSPTFYHQNGFSRLDYIWSSPGFPAPGLFSHVESCPKLNDNQFTDHRVLFTAFDFSSCFAILAKARLKQKSEQRTIFLYKNLTDATWDTFSNEVNSRLELYLTTHHPSISSLSILSLDKLWHALKRSILGGAIDSLPFQHVSNTHHHKYSPELTMLIAINKFLDRLLFKLTTSRTNRPAQISQMINSLPTQLIILKSLLTDYTIPIYSTTPLPAFVKFLRSQKALVSAYLSTQFHQHRVNSIEYYTAFRDEHFSTSLSSFISSALSVEHRSIILDRVLVVIDSKPALLTEPSDIKQAAIKHFQSVVTPPLVQHSSIDEFPPRWQRAYTPISDIDSSLYTSTLALFKSFRFLGVWFCLSASSHFVHDQCSSMVKDMAALLSPKKLLAQHVAYLYNVVLLLRLEFRLQTTLFAESTINQLVSPMLSLIRQKAGFLDCDACPSTIDLEPWSHTFSLRIHSLFNSLLFSSRLKITWSLLFRFLRKDLRPAIPLQSILPKELFISMKNIRNNFGTHFLAQLVTLCGSRLLSWKDLRFLKRVSNKGSVPAWFTYLFNFVVVSNSSSFFVLPQFRIPNSHTVAFILSIDISRNYLFNPQWAISFNRNTNSFFVGRVIITYPAPRNEALISHWIASSVDDLLSEFSACQGCASAIPQSSTSKTLLKRCPSEKCFSYVPLSNLIRYPTKPRTYIHADTRSVSLSALLGYAKSLLLFHLFAPVRSPPINHQVSRISDIQLPSSVSILYIDGSFLPLSSHSLPSMAYAWTAIDSDGFIFESHYNTISSLFPSALRSEIFALLHGLDSLPRNSKITVATDCAQLISLWFTYVDASFIPRMLKESNHLLWSLARTIISQKNLKVTLIKVPAHADDSLNNYVDDLAKAAHTDSCLFFMSPVFLAPCILQFNSLPVDMNIRKFIGEIFDAKNLLTLALLPRFNLNSSISDIDWACTKHCFNNKQLQFSHRNGRTEFCAFRIKILLDMLPTLTTLQKRKPHIYDPSWPCP</sequence>
<evidence type="ECO:0000313" key="3">
    <source>
        <dbReference type="Proteomes" id="UP000232722"/>
    </source>
</evidence>
<dbReference type="GO" id="GO:0003676">
    <property type="term" value="F:nucleic acid binding"/>
    <property type="evidence" value="ECO:0007669"/>
    <property type="project" value="InterPro"/>
</dbReference>
<accession>A0A2N0NS43</accession>
<reference evidence="2 3" key="1">
    <citation type="submission" date="2016-04" db="EMBL/GenBank/DDBJ databases">
        <title>Genome analyses suggest a sexual origin of heterokaryosis in a supposedly ancient asexual fungus.</title>
        <authorList>
            <person name="Ropars J."/>
            <person name="Sedzielewska K."/>
            <person name="Noel J."/>
            <person name="Charron P."/>
            <person name="Farinelli L."/>
            <person name="Marton T."/>
            <person name="Kruger M."/>
            <person name="Pelin A."/>
            <person name="Brachmann A."/>
            <person name="Corradi N."/>
        </authorList>
    </citation>
    <scope>NUCLEOTIDE SEQUENCE [LARGE SCALE GENOMIC DNA]</scope>
    <source>
        <strain evidence="2 3">A5</strain>
    </source>
</reference>
<dbReference type="InterPro" id="IPR002156">
    <property type="entry name" value="RNaseH_domain"/>
</dbReference>
<dbReference type="Pfam" id="PF03372">
    <property type="entry name" value="Exo_endo_phos"/>
    <property type="match status" value="1"/>
</dbReference>
<feature type="domain" description="RNase H type-1" evidence="1">
    <location>
        <begin position="818"/>
        <end position="964"/>
    </location>
</feature>
<dbReference type="InterPro" id="IPR036691">
    <property type="entry name" value="Endo/exonu/phosph_ase_sf"/>
</dbReference>
<dbReference type="SUPFAM" id="SSF53098">
    <property type="entry name" value="Ribonuclease H-like"/>
    <property type="match status" value="1"/>
</dbReference>
<name>A0A2N0NS43_9GLOM</name>
<dbReference type="InterPro" id="IPR036397">
    <property type="entry name" value="RNaseH_sf"/>
</dbReference>
<evidence type="ECO:0000259" key="1">
    <source>
        <dbReference type="PROSITE" id="PS50879"/>
    </source>
</evidence>
<dbReference type="Gene3D" id="3.60.10.10">
    <property type="entry name" value="Endonuclease/exonuclease/phosphatase"/>
    <property type="match status" value="1"/>
</dbReference>
<dbReference type="SUPFAM" id="SSF56219">
    <property type="entry name" value="DNase I-like"/>
    <property type="match status" value="1"/>
</dbReference>